<dbReference type="GO" id="GO:0048564">
    <property type="term" value="P:photosystem I assembly"/>
    <property type="evidence" value="ECO:0007669"/>
    <property type="project" value="InterPro"/>
</dbReference>
<dbReference type="EMBL" id="KI395748">
    <property type="protein sequence ID" value="ERM97867.1"/>
    <property type="molecule type" value="Genomic_DNA"/>
</dbReference>
<proteinExistence type="predicted"/>
<name>W1NQ49_AMBTC</name>
<dbReference type="GO" id="GO:0080183">
    <property type="term" value="P:response to photooxidative stress"/>
    <property type="evidence" value="ECO:0007669"/>
    <property type="project" value="InterPro"/>
</dbReference>
<dbReference type="Proteomes" id="UP000017836">
    <property type="component" value="Unassembled WGS sequence"/>
</dbReference>
<keyword evidence="2" id="KW-1185">Reference proteome</keyword>
<dbReference type="GO" id="GO:0009535">
    <property type="term" value="C:chloroplast thylakoid membrane"/>
    <property type="evidence" value="ECO:0007669"/>
    <property type="project" value="InterPro"/>
</dbReference>
<dbReference type="HOGENOM" id="CLU_901223_0_0_1"/>
<accession>W1NQ49</accession>
<reference evidence="2" key="1">
    <citation type="journal article" date="2013" name="Science">
        <title>The Amborella genome and the evolution of flowering plants.</title>
        <authorList>
            <consortium name="Amborella Genome Project"/>
        </authorList>
    </citation>
    <scope>NUCLEOTIDE SEQUENCE [LARGE SCALE GENOMIC DNA]</scope>
</reference>
<evidence type="ECO:0000313" key="1">
    <source>
        <dbReference type="EMBL" id="ERM97867.1"/>
    </source>
</evidence>
<organism evidence="1 2">
    <name type="scientific">Amborella trichopoda</name>
    <dbReference type="NCBI Taxonomy" id="13333"/>
    <lineage>
        <taxon>Eukaryota</taxon>
        <taxon>Viridiplantae</taxon>
        <taxon>Streptophyta</taxon>
        <taxon>Embryophyta</taxon>
        <taxon>Tracheophyta</taxon>
        <taxon>Spermatophyta</taxon>
        <taxon>Magnoliopsida</taxon>
        <taxon>Amborellales</taxon>
        <taxon>Amborellaceae</taxon>
        <taxon>Amborella</taxon>
    </lineage>
</organism>
<gene>
    <name evidence="1" type="ORF">AMTR_s00115p00062270</name>
</gene>
<sequence length="309" mass="35090">MAAAAAAAAGWGCAVWSGGGRPILYPRPKPVLRWPSSNSLSFTSIFLSRSSSNFLSLSTHAQRGEQDIQLRAPTAQPQEVNDDQDLQYVEQIKLVLELLRKNRDMLFSEVKLTVMIEDPRDAERKRMLGIEDPDTVTREDLVAALEDVEAPKRKPSKSPYASVTDTGIDPELATKRLNIDWDSAVDIDSADEAGETEVPSVLGYGMLYVVTALPHVWECFRNFWEPRNRITISWCFTLFLQKGFTFSVFFGYYMDAKVPGRYCLFPLLGFLLHQLQTERYNHITFFPYLRMTRLRLNEKLSTLCTGLTC</sequence>
<dbReference type="eggNOG" id="ENOG502QRUJ">
    <property type="taxonomic scope" value="Eukaryota"/>
</dbReference>
<dbReference type="InterPro" id="IPR040340">
    <property type="entry name" value="CEST/Y3IP1"/>
</dbReference>
<protein>
    <submittedName>
        <fullName evidence="1">Uncharacterized protein</fullName>
    </submittedName>
</protein>
<dbReference type="PANTHER" id="PTHR33672">
    <property type="entry name" value="YCF3-INTERACTING PROTEIN 1, CHLOROPLASTIC"/>
    <property type="match status" value="1"/>
</dbReference>
<evidence type="ECO:0000313" key="2">
    <source>
        <dbReference type="Proteomes" id="UP000017836"/>
    </source>
</evidence>
<dbReference type="PANTHER" id="PTHR33672:SF3">
    <property type="entry name" value="YCF3-INTERACTING PROTEIN 1, CHLOROPLASTIC"/>
    <property type="match status" value="1"/>
</dbReference>
<dbReference type="AlphaFoldDB" id="W1NQ49"/>
<dbReference type="Gramene" id="ERM97867">
    <property type="protein sequence ID" value="ERM97867"/>
    <property type="gene ID" value="AMTR_s00115p00062270"/>
</dbReference>